<evidence type="ECO:0000256" key="6">
    <source>
        <dbReference type="ARBA" id="ARBA00022683"/>
    </source>
</evidence>
<keyword evidence="17" id="KW-1185">Reference proteome</keyword>
<dbReference type="Gene3D" id="3.30.1360.60">
    <property type="entry name" value="Glucose permease domain IIB"/>
    <property type="match status" value="1"/>
</dbReference>
<feature type="transmembrane region" description="Helical" evidence="12">
    <location>
        <begin position="140"/>
        <end position="159"/>
    </location>
</feature>
<keyword evidence="2" id="KW-0813">Transport</keyword>
<evidence type="ECO:0000256" key="2">
    <source>
        <dbReference type="ARBA" id="ARBA00022448"/>
    </source>
</evidence>
<evidence type="ECO:0000313" key="17">
    <source>
        <dbReference type="Proteomes" id="UP001147148"/>
    </source>
</evidence>
<name>A0ABT5X4E8_9ENTE</name>
<dbReference type="SUPFAM" id="SSF51261">
    <property type="entry name" value="Duplicated hybrid motif"/>
    <property type="match status" value="1"/>
</dbReference>
<dbReference type="Pfam" id="PF00367">
    <property type="entry name" value="PTS_EIIB"/>
    <property type="match status" value="1"/>
</dbReference>
<feature type="transmembrane region" description="Helical" evidence="12">
    <location>
        <begin position="234"/>
        <end position="262"/>
    </location>
</feature>
<keyword evidence="10 12" id="KW-0472">Membrane</keyword>
<evidence type="ECO:0000256" key="7">
    <source>
        <dbReference type="ARBA" id="ARBA00022692"/>
    </source>
</evidence>
<evidence type="ECO:0000256" key="5">
    <source>
        <dbReference type="ARBA" id="ARBA00022679"/>
    </source>
</evidence>
<keyword evidence="7 12" id="KW-0812">Transmembrane</keyword>
<comment type="subcellular location">
    <subcellularLocation>
        <location evidence="1">Cell membrane</location>
        <topology evidence="1">Multi-pass membrane protein</topology>
    </subcellularLocation>
</comment>
<keyword evidence="6" id="KW-0598">Phosphotransferase system</keyword>
<feature type="transmembrane region" description="Helical" evidence="12">
    <location>
        <begin position="375"/>
        <end position="400"/>
    </location>
</feature>
<keyword evidence="3" id="KW-1003">Cell membrane</keyword>
<dbReference type="InterPro" id="IPR001996">
    <property type="entry name" value="PTS_IIB_1"/>
</dbReference>
<feature type="transmembrane region" description="Helical" evidence="12">
    <location>
        <begin position="349"/>
        <end position="368"/>
    </location>
</feature>
<dbReference type="EMBL" id="JAPDSH010000011">
    <property type="protein sequence ID" value="MDF0480792.1"/>
    <property type="molecule type" value="Genomic_DNA"/>
</dbReference>
<dbReference type="InterPro" id="IPR018113">
    <property type="entry name" value="PTrfase_EIIB_Cys"/>
</dbReference>
<dbReference type="PROSITE" id="PS01035">
    <property type="entry name" value="PTS_EIIB_TYPE_1_CYS"/>
    <property type="match status" value="1"/>
</dbReference>
<evidence type="ECO:0000256" key="1">
    <source>
        <dbReference type="ARBA" id="ARBA00004651"/>
    </source>
</evidence>
<dbReference type="InterPro" id="IPR036878">
    <property type="entry name" value="Glu_permease_IIB"/>
</dbReference>
<dbReference type="PROSITE" id="PS00371">
    <property type="entry name" value="PTS_EIIA_TYPE_1_HIS"/>
    <property type="match status" value="1"/>
</dbReference>
<dbReference type="PROSITE" id="PS51093">
    <property type="entry name" value="PTS_EIIA_TYPE_1"/>
    <property type="match status" value="1"/>
</dbReference>
<evidence type="ECO:0000256" key="11">
    <source>
        <dbReference type="PROSITE-ProRule" id="PRU00421"/>
    </source>
</evidence>
<proteinExistence type="predicted"/>
<dbReference type="InterPro" id="IPR050558">
    <property type="entry name" value="PTS_Sugar-Specific_Components"/>
</dbReference>
<organism evidence="16 17">
    <name type="scientific">Vagococcus proximus</name>
    <dbReference type="NCBI Taxonomy" id="2991417"/>
    <lineage>
        <taxon>Bacteria</taxon>
        <taxon>Bacillati</taxon>
        <taxon>Bacillota</taxon>
        <taxon>Bacilli</taxon>
        <taxon>Lactobacillales</taxon>
        <taxon>Enterococcaceae</taxon>
        <taxon>Vagococcus</taxon>
    </lineage>
</organism>
<dbReference type="InterPro" id="IPR011297">
    <property type="entry name" value="PTS_IIABC_b_glu"/>
</dbReference>
<dbReference type="NCBIfam" id="TIGR01995">
    <property type="entry name" value="PTS-II-ABC-beta"/>
    <property type="match status" value="1"/>
</dbReference>
<dbReference type="PROSITE" id="PS51103">
    <property type="entry name" value="PTS_EIIC_TYPE_1"/>
    <property type="match status" value="1"/>
</dbReference>
<dbReference type="SUPFAM" id="SSF55604">
    <property type="entry name" value="Glucose permease domain IIB"/>
    <property type="match status" value="1"/>
</dbReference>
<dbReference type="Proteomes" id="UP001147148">
    <property type="component" value="Unassembled WGS sequence"/>
</dbReference>
<dbReference type="PANTHER" id="PTHR30175">
    <property type="entry name" value="PHOSPHOTRANSFERASE SYSTEM TRANSPORT PROTEIN"/>
    <property type="match status" value="1"/>
</dbReference>
<gene>
    <name evidence="16" type="ORF">OL233_10930</name>
</gene>
<feature type="transmembrane region" description="Helical" evidence="12">
    <location>
        <begin position="171"/>
        <end position="190"/>
    </location>
</feature>
<dbReference type="Gene3D" id="2.70.70.10">
    <property type="entry name" value="Glucose Permease (Domain IIA)"/>
    <property type="match status" value="1"/>
</dbReference>
<evidence type="ECO:0000256" key="8">
    <source>
        <dbReference type="ARBA" id="ARBA00022777"/>
    </source>
</evidence>
<evidence type="ECO:0000256" key="3">
    <source>
        <dbReference type="ARBA" id="ARBA00022475"/>
    </source>
</evidence>
<feature type="domain" description="PTS EIIB type-1" evidence="14">
    <location>
        <begin position="4"/>
        <end position="85"/>
    </location>
</feature>
<dbReference type="PANTHER" id="PTHR30175:SF1">
    <property type="entry name" value="PTS SYSTEM ARBUTIN-, CELLOBIOSE-, AND SALICIN-SPECIFIC EIIBC COMPONENT-RELATED"/>
    <property type="match status" value="1"/>
</dbReference>
<keyword evidence="4" id="KW-0762">Sugar transport</keyword>
<evidence type="ECO:0000259" key="14">
    <source>
        <dbReference type="PROSITE" id="PS51098"/>
    </source>
</evidence>
<feature type="domain" description="PTS EIIC type-1" evidence="15">
    <location>
        <begin position="101"/>
        <end position="457"/>
    </location>
</feature>
<keyword evidence="9 12" id="KW-1133">Transmembrane helix</keyword>
<feature type="transmembrane region" description="Helical" evidence="12">
    <location>
        <begin position="316"/>
        <end position="337"/>
    </location>
</feature>
<keyword evidence="8" id="KW-0418">Kinase</keyword>
<feature type="transmembrane region" description="Helical" evidence="12">
    <location>
        <begin position="420"/>
        <end position="442"/>
    </location>
</feature>
<dbReference type="InterPro" id="IPR013013">
    <property type="entry name" value="PTS_EIIC_1"/>
</dbReference>
<accession>A0ABT5X4E8</accession>
<feature type="transmembrane region" description="Helical" evidence="12">
    <location>
        <begin position="202"/>
        <end position="222"/>
    </location>
</feature>
<evidence type="ECO:0000256" key="12">
    <source>
        <dbReference type="SAM" id="Phobius"/>
    </source>
</evidence>
<feature type="transmembrane region" description="Helical" evidence="12">
    <location>
        <begin position="268"/>
        <end position="295"/>
    </location>
</feature>
<sequence>MDYKQVSKEILIHIGGKENISHVEHCSTRLRLSLKDNSKVDKKAIEAIPGVLGLVVASQCQVIIGNDVVEVYDEFMKEVGALSAEASDSKEKQSFGNILLDFIVSVFQPLVPAIAGAGILKSLVLLVSMFGWLSDKGDTFKVLSAIGDAPIYFLPILVAITTANKLKVNTLVATSAVSILLLPAMTASMAEGLTLFGMTIPNIAYASQVFPAILCVLFYAVMERFFKKYTPKATRIFVVPLLSLLVTIPVTLLILGPIGFYIGSALSAVIVGLYAKVGWIAVALLAAISPFMVATGMHKAMGPYAVSSMTELGKELLYLPASLAHNLAEAGACFAVFFKSKEADKKSTALSAGISAVFGITEPALYGITILNKKVLGSVVFGGLVGGAYVGLTAIAAYVPVGPGLASMTMFVSKEAPSNIINAFIAFAISFAVAFVSAFILYKDDNSNATDELNVEKTNQFKTTETVMVPAPVSGDTINLSQVPDQVFSAKIMGEGLAVIPSDDCLKAPVSGTIKMVFDTNHALGMELENGAELLFHIGLDTVQLKGKYFESLVKVDEHVEAGQDLIRFDRKKIEEAGYNMETMMIVTNSEEYDVKIIGTDNLMLEVSKKERV</sequence>
<dbReference type="InterPro" id="IPR001127">
    <property type="entry name" value="PTS_EIIA_1_perm"/>
</dbReference>
<dbReference type="RefSeq" id="WP_275472340.1">
    <property type="nucleotide sequence ID" value="NZ_JAPDSH010000011.1"/>
</dbReference>
<evidence type="ECO:0000313" key="16">
    <source>
        <dbReference type="EMBL" id="MDF0480792.1"/>
    </source>
</evidence>
<comment type="caution">
    <text evidence="16">The sequence shown here is derived from an EMBL/GenBank/DDBJ whole genome shotgun (WGS) entry which is preliminary data.</text>
</comment>
<reference evidence="16" key="1">
    <citation type="submission" date="2022-10" db="EMBL/GenBank/DDBJ databases">
        <title>Vagococcus sp. isolated from poultry meat.</title>
        <authorList>
            <person name="Johansson P."/>
            <person name="Bjorkroth J."/>
        </authorList>
    </citation>
    <scope>NUCLEOTIDE SEQUENCE</scope>
    <source>
        <strain evidence="16">PNs007</strain>
    </source>
</reference>
<dbReference type="InterPro" id="IPR011055">
    <property type="entry name" value="Dup_hybrid_motif"/>
</dbReference>
<feature type="active site" description="Phosphocysteine intermediate; for EIIB activity" evidence="11">
    <location>
        <position position="26"/>
    </location>
</feature>
<keyword evidence="5 16" id="KW-0808">Transferase</keyword>
<dbReference type="CDD" id="cd00212">
    <property type="entry name" value="PTS_IIB_glc"/>
    <property type="match status" value="1"/>
</dbReference>
<evidence type="ECO:0000256" key="4">
    <source>
        <dbReference type="ARBA" id="ARBA00022597"/>
    </source>
</evidence>
<dbReference type="Pfam" id="PF00358">
    <property type="entry name" value="PTS_EIIA_1"/>
    <property type="match status" value="1"/>
</dbReference>
<dbReference type="GO" id="GO:0016740">
    <property type="term" value="F:transferase activity"/>
    <property type="evidence" value="ECO:0007669"/>
    <property type="project" value="UniProtKB-KW"/>
</dbReference>
<dbReference type="NCBIfam" id="TIGR00830">
    <property type="entry name" value="PTBA"/>
    <property type="match status" value="1"/>
</dbReference>
<evidence type="ECO:0000259" key="13">
    <source>
        <dbReference type="PROSITE" id="PS51093"/>
    </source>
</evidence>
<feature type="domain" description="PTS EIIA type-1" evidence="13">
    <location>
        <begin position="485"/>
        <end position="589"/>
    </location>
</feature>
<dbReference type="Pfam" id="PF02378">
    <property type="entry name" value="PTS_EIIC"/>
    <property type="match status" value="1"/>
</dbReference>
<dbReference type="EC" id="2.7.1.-" evidence="16"/>
<protein>
    <submittedName>
        <fullName evidence="16">Beta-glucoside-specific PTS transporter subunit IIABC</fullName>
        <ecNumber evidence="16">2.7.1.-</ecNumber>
    </submittedName>
</protein>
<dbReference type="PROSITE" id="PS51098">
    <property type="entry name" value="PTS_EIIB_TYPE_1"/>
    <property type="match status" value="1"/>
</dbReference>
<dbReference type="InterPro" id="IPR003352">
    <property type="entry name" value="PTS_EIIC"/>
</dbReference>
<evidence type="ECO:0000256" key="9">
    <source>
        <dbReference type="ARBA" id="ARBA00022989"/>
    </source>
</evidence>
<evidence type="ECO:0000259" key="15">
    <source>
        <dbReference type="PROSITE" id="PS51103"/>
    </source>
</evidence>
<evidence type="ECO:0000256" key="10">
    <source>
        <dbReference type="ARBA" id="ARBA00023136"/>
    </source>
</evidence>